<dbReference type="PROSITE" id="PS00028">
    <property type="entry name" value="ZINC_FINGER_C2H2_1"/>
    <property type="match status" value="2"/>
</dbReference>
<organism evidence="15 16">
    <name type="scientific">Puccinia sorghi</name>
    <dbReference type="NCBI Taxonomy" id="27349"/>
    <lineage>
        <taxon>Eukaryota</taxon>
        <taxon>Fungi</taxon>
        <taxon>Dikarya</taxon>
        <taxon>Basidiomycota</taxon>
        <taxon>Pucciniomycotina</taxon>
        <taxon>Pucciniomycetes</taxon>
        <taxon>Pucciniales</taxon>
        <taxon>Pucciniaceae</taxon>
        <taxon>Puccinia</taxon>
    </lineage>
</organism>
<dbReference type="InterPro" id="IPR013087">
    <property type="entry name" value="Znf_C2H2_type"/>
</dbReference>
<name>A0A0L6UPN4_9BASI</name>
<dbReference type="InterPro" id="IPR050806">
    <property type="entry name" value="pacC/RIM101"/>
</dbReference>
<feature type="domain" description="C2H2-type" evidence="14">
    <location>
        <begin position="84"/>
        <end position="111"/>
    </location>
</feature>
<dbReference type="GO" id="GO:0045944">
    <property type="term" value="P:positive regulation of transcription by RNA polymerase II"/>
    <property type="evidence" value="ECO:0007669"/>
    <property type="project" value="TreeGrafter"/>
</dbReference>
<proteinExistence type="inferred from homology"/>
<accession>A0A0L6UPN4</accession>
<dbReference type="GO" id="GO:0005634">
    <property type="term" value="C:nucleus"/>
    <property type="evidence" value="ECO:0007669"/>
    <property type="project" value="UniProtKB-SubCell"/>
</dbReference>
<evidence type="ECO:0000256" key="9">
    <source>
        <dbReference type="ARBA" id="ARBA00023163"/>
    </source>
</evidence>
<keyword evidence="16" id="KW-1185">Reference proteome</keyword>
<keyword evidence="6" id="KW-0862">Zinc</keyword>
<dbReference type="PANTHER" id="PTHR47257:SF1">
    <property type="entry name" value="PH-RESPONSE TRANSCRIPTION FACTOR PACC_RIM101"/>
    <property type="match status" value="1"/>
</dbReference>
<feature type="region of interest" description="Disordered" evidence="13">
    <location>
        <begin position="310"/>
        <end position="357"/>
    </location>
</feature>
<dbReference type="GO" id="GO:0003677">
    <property type="term" value="F:DNA binding"/>
    <property type="evidence" value="ECO:0007669"/>
    <property type="project" value="UniProtKB-KW"/>
</dbReference>
<feature type="compositionally biased region" description="Low complexity" evidence="13">
    <location>
        <begin position="475"/>
        <end position="485"/>
    </location>
</feature>
<dbReference type="Gene3D" id="3.30.160.60">
    <property type="entry name" value="Classic Zinc Finger"/>
    <property type="match status" value="2"/>
</dbReference>
<keyword evidence="4" id="KW-0677">Repeat</keyword>
<evidence type="ECO:0000256" key="12">
    <source>
        <dbReference type="PROSITE-ProRule" id="PRU00042"/>
    </source>
</evidence>
<dbReference type="VEuPathDB" id="FungiDB:VP01_438g1"/>
<evidence type="ECO:0000313" key="16">
    <source>
        <dbReference type="Proteomes" id="UP000037035"/>
    </source>
</evidence>
<dbReference type="InterPro" id="IPR036236">
    <property type="entry name" value="Znf_C2H2_sf"/>
</dbReference>
<feature type="compositionally biased region" description="Low complexity" evidence="13">
    <location>
        <begin position="838"/>
        <end position="847"/>
    </location>
</feature>
<evidence type="ECO:0000256" key="6">
    <source>
        <dbReference type="ARBA" id="ARBA00022833"/>
    </source>
</evidence>
<evidence type="ECO:0000256" key="13">
    <source>
        <dbReference type="SAM" id="MobiDB-lite"/>
    </source>
</evidence>
<keyword evidence="10" id="KW-0539">Nucleus</keyword>
<keyword evidence="9" id="KW-0804">Transcription</keyword>
<feature type="domain" description="C2H2-type" evidence="14">
    <location>
        <begin position="16"/>
        <end position="48"/>
    </location>
</feature>
<evidence type="ECO:0000256" key="5">
    <source>
        <dbReference type="ARBA" id="ARBA00022771"/>
    </source>
</evidence>
<keyword evidence="2" id="KW-0678">Repressor</keyword>
<dbReference type="EMBL" id="LAVV01009490">
    <property type="protein sequence ID" value="KNZ50498.1"/>
    <property type="molecule type" value="Genomic_DNA"/>
</dbReference>
<reference evidence="15 16" key="1">
    <citation type="submission" date="2015-08" db="EMBL/GenBank/DDBJ databases">
        <title>Next Generation Sequencing and Analysis of the Genome of Puccinia sorghi L Schw, the Causal Agent of Maize Common Rust.</title>
        <authorList>
            <person name="Rochi L."/>
            <person name="Burguener G."/>
            <person name="Darino M."/>
            <person name="Turjanski A."/>
            <person name="Kreff E."/>
            <person name="Dieguez M.J."/>
            <person name="Sacco F."/>
        </authorList>
    </citation>
    <scope>NUCLEOTIDE SEQUENCE [LARGE SCALE GENOMIC DNA]</scope>
    <source>
        <strain evidence="15 16">RO10H11247</strain>
    </source>
</reference>
<feature type="compositionally biased region" description="Basic and acidic residues" evidence="13">
    <location>
        <begin position="774"/>
        <end position="786"/>
    </location>
</feature>
<evidence type="ECO:0000256" key="10">
    <source>
        <dbReference type="ARBA" id="ARBA00023242"/>
    </source>
</evidence>
<dbReference type="SMART" id="SM00355">
    <property type="entry name" value="ZnF_C2H2"/>
    <property type="match status" value="3"/>
</dbReference>
<evidence type="ECO:0000256" key="1">
    <source>
        <dbReference type="ARBA" id="ARBA00004123"/>
    </source>
</evidence>
<feature type="compositionally biased region" description="Basic and acidic residues" evidence="13">
    <location>
        <begin position="664"/>
        <end position="676"/>
    </location>
</feature>
<evidence type="ECO:0000313" key="15">
    <source>
        <dbReference type="EMBL" id="KNZ50498.1"/>
    </source>
</evidence>
<sequence>MAHPIPNGGPPPVELLQCQWRDPPCSESFPDPEALYRHLCDRHIGRKSTGNLTLRCHWKDCETVCVKRDHITSHLRVHTPLKPHNCDVCGKAFKRPQDLKKHEKIHTEEHHIHHRNSKAVKALTYYPINHHNNNRHYAPLPHHAQAQHSNNILPTSPFNFNSPPSPNQFTWPSVRHLVQQQQDMNESAAIHGLAQVAAEQAYHSVIASSTVASQNLVDSVHPITGAMFPNASTYPTSMPSLNDTHISMANNHTQSPVRSLESPRQLGSTGVDVNYPSLQFMGRPQPAISAPSINSMTDCLSNNQGISPFNFPQGFGSHQNESLRTPPPPGYVRSSLSPPHQYPLSPAGSSSDTTRSHTNEDLFQNLCAPRHAFSGAQPPPPVGGQKRDYDEAVYELISRCKRSKYEEDSEGSESNDLVLVVPCMSSLTCFFFILAIARLTKFLSPDVNLNLPSLDSHTSSDTSSPASSPHPYPADPSSSLSPPSDLEWLADKAETDKLTDLLAHIGGEIESSTAAIFGPSWPDILSFNIALPDQQQPALKRPSIPAYSAPPPNQLPDAENDRVSQFQTTRLPSNLSYGTMPPATTSSSNYPTLPFYPSFPNMQKLPVDCQMRVSRPLAPPELAVASHYPAPMGLHKVNPLQRAMPASTHAPTMEPGLPCPSSMKRVDHSELGKDDCGDSSPMERSGRLSSCDESLELAPMGPNKSKPSSGTTLPPLRTLFGDSERGSSPVSVISPPGSPAHFSSFGQGGRSTTAGAPKSIYPSLKNLTASFGRPGEEKPSSDKPETADSLVPSVRGMKLASRRTSLASLRSVSSPPPMAEEWVNEIEEEQEGERDSESSSSDSGCESVPHHKRFRFSLRSATRSTPSLATSCAQGLTPNIDSLSPTDKAKLDQTRKQLGLIHSLIIRINEAHRQSILARSLAPPYSYYPGPTRLASHDKHAALTFHADNDHLNTHDDDNQSDCSQVTNVV</sequence>
<evidence type="ECO:0000256" key="11">
    <source>
        <dbReference type="ARBA" id="ARBA00038089"/>
    </source>
</evidence>
<evidence type="ECO:0000256" key="7">
    <source>
        <dbReference type="ARBA" id="ARBA00023015"/>
    </source>
</evidence>
<evidence type="ECO:0000256" key="2">
    <source>
        <dbReference type="ARBA" id="ARBA00022491"/>
    </source>
</evidence>
<keyword evidence="5 12" id="KW-0863">Zinc-finger</keyword>
<dbReference type="GO" id="GO:0008270">
    <property type="term" value="F:zinc ion binding"/>
    <property type="evidence" value="ECO:0007669"/>
    <property type="project" value="UniProtKB-KW"/>
</dbReference>
<gene>
    <name evidence="15" type="ORF">VP01_438g1</name>
</gene>
<evidence type="ECO:0000256" key="4">
    <source>
        <dbReference type="ARBA" id="ARBA00022737"/>
    </source>
</evidence>
<keyword evidence="7" id="KW-0805">Transcription regulation</keyword>
<protein>
    <recommendedName>
        <fullName evidence="14">C2H2-type domain-containing protein</fullName>
    </recommendedName>
</protein>
<feature type="compositionally biased region" description="Acidic residues" evidence="13">
    <location>
        <begin position="822"/>
        <end position="834"/>
    </location>
</feature>
<dbReference type="SUPFAM" id="SSF57667">
    <property type="entry name" value="beta-beta-alpha zinc fingers"/>
    <property type="match status" value="1"/>
</dbReference>
<feature type="region of interest" description="Disordered" evidence="13">
    <location>
        <begin position="455"/>
        <end position="485"/>
    </location>
</feature>
<feature type="compositionally biased region" description="Low complexity" evidence="13">
    <location>
        <begin position="802"/>
        <end position="813"/>
    </location>
</feature>
<dbReference type="AlphaFoldDB" id="A0A0L6UPN4"/>
<keyword evidence="8" id="KW-0238">DNA-binding</keyword>
<feature type="domain" description="C2H2-type" evidence="14">
    <location>
        <begin position="54"/>
        <end position="83"/>
    </location>
</feature>
<dbReference type="STRING" id="27349.A0A0L6UPN4"/>
<comment type="subcellular location">
    <subcellularLocation>
        <location evidence="1">Nucleus</location>
    </subcellularLocation>
</comment>
<dbReference type="PANTHER" id="PTHR47257">
    <property type="entry name" value="PH-RESPONSE TRANSCRIPTION FACTOR PACC/RIM101"/>
    <property type="match status" value="1"/>
</dbReference>
<dbReference type="Proteomes" id="UP000037035">
    <property type="component" value="Unassembled WGS sequence"/>
</dbReference>
<keyword evidence="3" id="KW-0479">Metal-binding</keyword>
<comment type="similarity">
    <text evidence="11">Belongs to the pacC/RIM101 family.</text>
</comment>
<feature type="compositionally biased region" description="Low complexity" evidence="13">
    <location>
        <begin position="455"/>
        <end position="467"/>
    </location>
</feature>
<feature type="region of interest" description="Disordered" evidence="13">
    <location>
        <begin position="538"/>
        <end position="563"/>
    </location>
</feature>
<evidence type="ECO:0000256" key="3">
    <source>
        <dbReference type="ARBA" id="ARBA00022723"/>
    </source>
</evidence>
<comment type="caution">
    <text evidence="15">The sequence shown here is derived from an EMBL/GenBank/DDBJ whole genome shotgun (WGS) entry which is preliminary data.</text>
</comment>
<dbReference type="FunFam" id="3.30.160.60:FF:000213">
    <property type="entry name" value="Zinc finger protein 624"/>
    <property type="match status" value="1"/>
</dbReference>
<dbReference type="PROSITE" id="PS50157">
    <property type="entry name" value="ZINC_FINGER_C2H2_2"/>
    <property type="match status" value="3"/>
</dbReference>
<feature type="compositionally biased region" description="Low complexity" evidence="13">
    <location>
        <begin position="726"/>
        <end position="735"/>
    </location>
</feature>
<evidence type="ECO:0000256" key="8">
    <source>
        <dbReference type="ARBA" id="ARBA00023125"/>
    </source>
</evidence>
<dbReference type="OrthoDB" id="2507583at2759"/>
<feature type="region of interest" description="Disordered" evidence="13">
    <location>
        <begin position="646"/>
        <end position="850"/>
    </location>
</feature>
<dbReference type="Pfam" id="PF00096">
    <property type="entry name" value="zf-C2H2"/>
    <property type="match status" value="1"/>
</dbReference>
<evidence type="ECO:0000259" key="14">
    <source>
        <dbReference type="PROSITE" id="PS50157"/>
    </source>
</evidence>